<dbReference type="Gene3D" id="2.10.70.100">
    <property type="match status" value="1"/>
</dbReference>
<evidence type="ECO:0000256" key="6">
    <source>
        <dbReference type="ARBA" id="ARBA00023015"/>
    </source>
</evidence>
<evidence type="ECO:0000256" key="4">
    <source>
        <dbReference type="ARBA" id="ARBA00022679"/>
    </source>
</evidence>
<protein>
    <recommendedName>
        <fullName evidence="2">histidine kinase</fullName>
        <ecNumber evidence="2">2.7.13.3</ecNumber>
    </recommendedName>
</protein>
<dbReference type="PANTHER" id="PTHR43304">
    <property type="entry name" value="PHYTOCHROME-LIKE PROTEIN CPH1"/>
    <property type="match status" value="1"/>
</dbReference>
<dbReference type="SUPFAM" id="SSF55781">
    <property type="entry name" value="GAF domain-like"/>
    <property type="match status" value="4"/>
</dbReference>
<dbReference type="InterPro" id="IPR000700">
    <property type="entry name" value="PAS-assoc_C"/>
</dbReference>
<evidence type="ECO:0000256" key="5">
    <source>
        <dbReference type="ARBA" id="ARBA00022777"/>
    </source>
</evidence>
<dbReference type="Pfam" id="PF13426">
    <property type="entry name" value="PAS_9"/>
    <property type="match status" value="1"/>
</dbReference>
<keyword evidence="7" id="KW-0804">Transcription</keyword>
<dbReference type="InterPro" id="IPR031803">
    <property type="entry name" value="BAT_GAF/HTH-assoc"/>
</dbReference>
<evidence type="ECO:0000313" key="11">
    <source>
        <dbReference type="Proteomes" id="UP000011688"/>
    </source>
</evidence>
<dbReference type="Gene3D" id="3.30.450.40">
    <property type="match status" value="4"/>
</dbReference>
<dbReference type="PROSITE" id="PS50112">
    <property type="entry name" value="PAS"/>
    <property type="match status" value="2"/>
</dbReference>
<dbReference type="eggNOG" id="arCOG02276">
    <property type="taxonomic scope" value="Archaea"/>
</dbReference>
<evidence type="ECO:0000256" key="3">
    <source>
        <dbReference type="ARBA" id="ARBA00022553"/>
    </source>
</evidence>
<dbReference type="GO" id="GO:0004673">
    <property type="term" value="F:protein histidine kinase activity"/>
    <property type="evidence" value="ECO:0007669"/>
    <property type="project" value="UniProtKB-EC"/>
</dbReference>
<dbReference type="eggNOG" id="arCOG02334">
    <property type="taxonomic scope" value="Archaea"/>
</dbReference>
<dbReference type="Pfam" id="PF15915">
    <property type="entry name" value="BAT"/>
    <property type="match status" value="1"/>
</dbReference>
<dbReference type="InterPro" id="IPR029016">
    <property type="entry name" value="GAF-like_dom_sf"/>
</dbReference>
<dbReference type="PATRIC" id="fig|1227497.3.peg.4326"/>
<keyword evidence="3" id="KW-0597">Phosphoprotein</keyword>
<feature type="domain" description="PAS" evidence="8">
    <location>
        <begin position="91"/>
        <end position="154"/>
    </location>
</feature>
<dbReference type="OrthoDB" id="342253at2157"/>
<sequence>MTTATPELEDVLEKVDTVGSPGTPVTTPEVADRFDCTQRTIYNRLETLVDDGALQTKKVGASSRVWWRPVESDPTGSESSRGREQVRSHPVFDSTMVGVIVWGDDMTITDANNAFLEMTGFEYEEALGTSWRELTPEEFYQDSKRHVEQTEQTGSGVPYEKQYYDADGSRWWGRFESRRVNEVGYVEFVVDVTERKHHEQELEKEASLDAFRVELTDAIRPLTDPVEVQNEAAYVLGEWLDVDRAYYGEVLADGDTNVVHADYYRNGVASFVGEHRLSDYGTYIAEGFQKGETLVVGDYRDLSELSDEERAMYEGEDTTAWIGVPLYKDGELEAFFVVTESVPREWTDAEVEMVKETADRTWNAVQRAQAEQAHRESEARLDAFVTATSDVVYRMSPDWTEMYYLDGQEFIVDTDEPRQTWLEEYVPADEQERVMTAIEDAIATKSTFELEHQVIQVDGTRGWTHSRAVPMLDDGDIVEWFGTASDITERKRAETRLNESEKRLRLATDIANIAVFEWDLETDLVRGNERMNELFGYDEHEEIVGSELLEERVHPDDREPVANRLEEAFDPASSGNYEFEYRATLPDGSKRWVLTNGEGFFEGDGSDQRAVRAHGTGIEITERKQREQLLNEQKELLELIATGAPLEECLSALCAAVPRLSDGVRASIMLADDERDSFQRPIAPDLYRSWGEDLEDAPINELMIGTCGEAVFRGDGVTCEDVTTDDRWSEEWRELCVANDVLAGHSEPIRDGDGDPVGSFMLCFDEPRTPNEWELRVTDFATYIAGIAVERHQSRQALKQTNDSLEHLNDASRELIDANVQEIRDHVPAITQEVLNADYVALWRYDDQAGELHEHTRQTSLEIDPKAIELPDGFSDQVWQTFISDDIDIDNDLDYLECASSASSLCSRVLVPLGRHGVVCVGSTQTEVFDELAVDLVETVAATVETAWDRAAGERELERTNAELARLNDLNTLIRQIDQALVQAETVDEIDEAVCDRLAESGLFEFAWVGDFDADAETIEPRAWAGIDSSSLADLTTEGDGLGSEGNPFTSAFQTGETQVIDDIATDAQAAPWREVALEQGARSCLSVPLVYDEFVYGVLKVYDGTPQYDERDTKVLAELGQTIAHAIHTVETRETRRTDTVIELTLRLTAAETPLCRLARETDCTIEFKGLVPGSDDGMTVFFTTTDISASELLAASEESLAIEELHHLTDRNESTMFKTKLADPMLAADILAQNATIRTLSIDAGTATAVIDLPTSADVRAFVEQVQQTVPDLELLGRRTRTRSSEMQHTLQDAFEDRLTPRQQEVLQLAYRSGFFESPRLQTGKELSDVLDLSQSTFNYHLRGAERSIFELVFDHTSTTHD</sequence>
<feature type="domain" description="PAC" evidence="9">
    <location>
        <begin position="577"/>
        <end position="632"/>
    </location>
</feature>
<keyword evidence="4" id="KW-0808">Transferase</keyword>
<dbReference type="NCBIfam" id="TIGR00229">
    <property type="entry name" value="sensory_box"/>
    <property type="match status" value="3"/>
</dbReference>
<dbReference type="PANTHER" id="PTHR43304:SF1">
    <property type="entry name" value="PAC DOMAIN-CONTAINING PROTEIN"/>
    <property type="match status" value="1"/>
</dbReference>
<dbReference type="RefSeq" id="WP_005559844.1">
    <property type="nucleotide sequence ID" value="NZ_AOIB01000043.1"/>
</dbReference>
<dbReference type="eggNOG" id="arCOG02359">
    <property type="taxonomic scope" value="Archaea"/>
</dbReference>
<evidence type="ECO:0000259" key="8">
    <source>
        <dbReference type="PROSITE" id="PS50112"/>
    </source>
</evidence>
<dbReference type="InterPro" id="IPR035965">
    <property type="entry name" value="PAS-like_dom_sf"/>
</dbReference>
<dbReference type="Pfam" id="PF01590">
    <property type="entry name" value="GAF"/>
    <property type="match status" value="1"/>
</dbReference>
<name>L9WVB7_9EURY</name>
<dbReference type="Pfam" id="PF08447">
    <property type="entry name" value="PAS_3"/>
    <property type="match status" value="1"/>
</dbReference>
<dbReference type="Proteomes" id="UP000011688">
    <property type="component" value="Unassembled WGS sequence"/>
</dbReference>
<dbReference type="Pfam" id="PF13185">
    <property type="entry name" value="GAF_2"/>
    <property type="match status" value="3"/>
</dbReference>
<dbReference type="STRING" id="1227497.C491_21111"/>
<dbReference type="InterPro" id="IPR003018">
    <property type="entry name" value="GAF"/>
</dbReference>
<dbReference type="SUPFAM" id="SSF55785">
    <property type="entry name" value="PYP-like sensor domain (PAS domain)"/>
    <property type="match status" value="3"/>
</dbReference>
<dbReference type="InterPro" id="IPR013656">
    <property type="entry name" value="PAS_4"/>
</dbReference>
<dbReference type="Pfam" id="PF08448">
    <property type="entry name" value="PAS_4"/>
    <property type="match status" value="1"/>
</dbReference>
<accession>L9WVB7</accession>
<evidence type="ECO:0000256" key="7">
    <source>
        <dbReference type="ARBA" id="ARBA00023163"/>
    </source>
</evidence>
<dbReference type="InterPro" id="IPR000014">
    <property type="entry name" value="PAS"/>
</dbReference>
<comment type="caution">
    <text evidence="10">The sequence shown here is derived from an EMBL/GenBank/DDBJ whole genome shotgun (WGS) entry which is preliminary data.</text>
</comment>
<keyword evidence="6" id="KW-0805">Transcription regulation</keyword>
<keyword evidence="5" id="KW-0418">Kinase</keyword>
<dbReference type="Pfam" id="PF04967">
    <property type="entry name" value="HTH_10"/>
    <property type="match status" value="1"/>
</dbReference>
<feature type="domain" description="PAS" evidence="8">
    <location>
        <begin position="500"/>
        <end position="572"/>
    </location>
</feature>
<dbReference type="InterPro" id="IPR001610">
    <property type="entry name" value="PAC"/>
</dbReference>
<dbReference type="PROSITE" id="PS50113">
    <property type="entry name" value="PAC"/>
    <property type="match status" value="2"/>
</dbReference>
<dbReference type="InterPro" id="IPR052162">
    <property type="entry name" value="Sensor_kinase/Photoreceptor"/>
</dbReference>
<evidence type="ECO:0000313" key="10">
    <source>
        <dbReference type="EMBL" id="ELY53429.1"/>
    </source>
</evidence>
<dbReference type="InterPro" id="IPR013655">
    <property type="entry name" value="PAS_fold_3"/>
</dbReference>
<dbReference type="InterPro" id="IPR007050">
    <property type="entry name" value="HTH_bacterioopsin"/>
</dbReference>
<dbReference type="eggNOG" id="arCOG04000">
    <property type="taxonomic scope" value="Archaea"/>
</dbReference>
<gene>
    <name evidence="10" type="ORF">C491_21111</name>
</gene>
<dbReference type="eggNOG" id="arCOG08095">
    <property type="taxonomic scope" value="Archaea"/>
</dbReference>
<evidence type="ECO:0000259" key="9">
    <source>
        <dbReference type="PROSITE" id="PS50113"/>
    </source>
</evidence>
<feature type="domain" description="PAC" evidence="9">
    <location>
        <begin position="448"/>
        <end position="499"/>
    </location>
</feature>
<dbReference type="EMBL" id="AOIB01000043">
    <property type="protein sequence ID" value="ELY53429.1"/>
    <property type="molecule type" value="Genomic_DNA"/>
</dbReference>
<dbReference type="SMART" id="SM00065">
    <property type="entry name" value="GAF"/>
    <property type="match status" value="4"/>
</dbReference>
<proteinExistence type="predicted"/>
<dbReference type="eggNOG" id="arCOG02350">
    <property type="taxonomic scope" value="Archaea"/>
</dbReference>
<dbReference type="eggNOG" id="arCOG06192">
    <property type="taxonomic scope" value="Archaea"/>
</dbReference>
<evidence type="ECO:0000256" key="1">
    <source>
        <dbReference type="ARBA" id="ARBA00000085"/>
    </source>
</evidence>
<reference evidence="10 11" key="1">
    <citation type="journal article" date="2014" name="PLoS Genet.">
        <title>Phylogenetically driven sequencing of extremely halophilic archaea reveals strategies for static and dynamic osmo-response.</title>
        <authorList>
            <person name="Becker E.A."/>
            <person name="Seitzer P.M."/>
            <person name="Tritt A."/>
            <person name="Larsen D."/>
            <person name="Krusor M."/>
            <person name="Yao A.I."/>
            <person name="Wu D."/>
            <person name="Madern D."/>
            <person name="Eisen J.A."/>
            <person name="Darling A.E."/>
            <person name="Facciotti M.T."/>
        </authorList>
    </citation>
    <scope>NUCLEOTIDE SEQUENCE [LARGE SCALE GENOMIC DNA]</scope>
    <source>
        <strain evidence="10 11">DSM 10524</strain>
    </source>
</reference>
<evidence type="ECO:0000256" key="2">
    <source>
        <dbReference type="ARBA" id="ARBA00012438"/>
    </source>
</evidence>
<organism evidence="10 11">
    <name type="scientific">Natronococcus amylolyticus DSM 10524</name>
    <dbReference type="NCBI Taxonomy" id="1227497"/>
    <lineage>
        <taxon>Archaea</taxon>
        <taxon>Methanobacteriati</taxon>
        <taxon>Methanobacteriota</taxon>
        <taxon>Stenosarchaea group</taxon>
        <taxon>Halobacteria</taxon>
        <taxon>Halobacteriales</taxon>
        <taxon>Natrialbaceae</taxon>
        <taxon>Natronococcus</taxon>
    </lineage>
</organism>
<dbReference type="CDD" id="cd00130">
    <property type="entry name" value="PAS"/>
    <property type="match status" value="2"/>
</dbReference>
<keyword evidence="11" id="KW-1185">Reference proteome</keyword>
<dbReference type="Gene3D" id="3.30.450.20">
    <property type="entry name" value="PAS domain"/>
    <property type="match status" value="3"/>
</dbReference>
<dbReference type="SMART" id="SM00091">
    <property type="entry name" value="PAS"/>
    <property type="match status" value="2"/>
</dbReference>
<dbReference type="SMART" id="SM00086">
    <property type="entry name" value="PAC"/>
    <property type="match status" value="3"/>
</dbReference>
<dbReference type="EC" id="2.7.13.3" evidence="2"/>
<comment type="catalytic activity">
    <reaction evidence="1">
        <text>ATP + protein L-histidine = ADP + protein N-phospho-L-histidine.</text>
        <dbReference type="EC" id="2.7.13.3"/>
    </reaction>
</comment>